<accession>A0A562IJ25</accession>
<dbReference type="EMBL" id="VLKE01000001">
    <property type="protein sequence ID" value="TWH70703.1"/>
    <property type="molecule type" value="Genomic_DNA"/>
</dbReference>
<sequence length="74" mass="7720">MLADEIVGPLLTARPAPDDDFFALGGDSLAAAVVVGRVRDRFGVPVSLTEFLAEPTLARLAALVELATADKGIR</sequence>
<evidence type="ECO:0000313" key="3">
    <source>
        <dbReference type="Proteomes" id="UP000319825"/>
    </source>
</evidence>
<dbReference type="InterPro" id="IPR036736">
    <property type="entry name" value="ACP-like_sf"/>
</dbReference>
<dbReference type="InterPro" id="IPR009081">
    <property type="entry name" value="PP-bd_ACP"/>
</dbReference>
<comment type="caution">
    <text evidence="2">The sequence shown here is derived from an EMBL/GenBank/DDBJ whole genome shotgun (WGS) entry which is preliminary data.</text>
</comment>
<dbReference type="Proteomes" id="UP000319825">
    <property type="component" value="Unassembled WGS sequence"/>
</dbReference>
<evidence type="ECO:0000259" key="1">
    <source>
        <dbReference type="PROSITE" id="PS50075"/>
    </source>
</evidence>
<gene>
    <name evidence="2" type="ORF">JD77_05728</name>
</gene>
<dbReference type="PROSITE" id="PS50075">
    <property type="entry name" value="CARRIER"/>
    <property type="match status" value="1"/>
</dbReference>
<protein>
    <submittedName>
        <fullName evidence="2">Phosphopantetheine binding protein</fullName>
    </submittedName>
</protein>
<proteinExistence type="predicted"/>
<dbReference type="Gene3D" id="1.10.1200.10">
    <property type="entry name" value="ACP-like"/>
    <property type="match status" value="1"/>
</dbReference>
<organism evidence="2 3">
    <name type="scientific">Micromonospora olivasterospora</name>
    <dbReference type="NCBI Taxonomy" id="1880"/>
    <lineage>
        <taxon>Bacteria</taxon>
        <taxon>Bacillati</taxon>
        <taxon>Actinomycetota</taxon>
        <taxon>Actinomycetes</taxon>
        <taxon>Micromonosporales</taxon>
        <taxon>Micromonosporaceae</taxon>
        <taxon>Micromonospora</taxon>
    </lineage>
</organism>
<feature type="domain" description="Carrier" evidence="1">
    <location>
        <begin position="1"/>
        <end position="68"/>
    </location>
</feature>
<reference evidence="2 3" key="1">
    <citation type="submission" date="2019-07" db="EMBL/GenBank/DDBJ databases">
        <title>R&amp;d 2014.</title>
        <authorList>
            <person name="Klenk H.-P."/>
        </authorList>
    </citation>
    <scope>NUCLEOTIDE SEQUENCE [LARGE SCALE GENOMIC DNA]</scope>
    <source>
        <strain evidence="2 3">DSM 43868</strain>
    </source>
</reference>
<name>A0A562IJ25_MICOL</name>
<dbReference type="AlphaFoldDB" id="A0A562IJ25"/>
<dbReference type="SUPFAM" id="SSF47336">
    <property type="entry name" value="ACP-like"/>
    <property type="match status" value="1"/>
</dbReference>
<keyword evidence="3" id="KW-1185">Reference proteome</keyword>
<evidence type="ECO:0000313" key="2">
    <source>
        <dbReference type="EMBL" id="TWH70703.1"/>
    </source>
</evidence>
<dbReference type="Pfam" id="PF00550">
    <property type="entry name" value="PP-binding"/>
    <property type="match status" value="1"/>
</dbReference>